<proteinExistence type="predicted"/>
<gene>
    <name evidence="1" type="ORF">JCM19241_5443</name>
</gene>
<comment type="caution">
    <text evidence="1">The sequence shown here is derived from an EMBL/GenBank/DDBJ whole genome shotgun (WGS) entry which is preliminary data.</text>
</comment>
<organism evidence="1 2">
    <name type="scientific">Vibrio ishigakensis</name>
    <dbReference type="NCBI Taxonomy" id="1481914"/>
    <lineage>
        <taxon>Bacteria</taxon>
        <taxon>Pseudomonadati</taxon>
        <taxon>Pseudomonadota</taxon>
        <taxon>Gammaproteobacteria</taxon>
        <taxon>Vibrionales</taxon>
        <taxon>Vibrionaceae</taxon>
        <taxon>Vibrio</taxon>
    </lineage>
</organism>
<dbReference type="EMBL" id="BBSC01000002">
    <property type="protein sequence ID" value="GAM74247.1"/>
    <property type="molecule type" value="Genomic_DNA"/>
</dbReference>
<dbReference type="AlphaFoldDB" id="A0A0B8QBA7"/>
<reference evidence="1 2" key="2">
    <citation type="submission" date="2015-01" db="EMBL/GenBank/DDBJ databases">
        <authorList>
            <consortium name="NBRP consortium"/>
            <person name="Sawabe T."/>
            <person name="Meirelles P."/>
            <person name="Feng G."/>
            <person name="Sayaka M."/>
            <person name="Hattori M."/>
            <person name="Ohkuma M."/>
        </authorList>
    </citation>
    <scope>NUCLEOTIDE SEQUENCE [LARGE SCALE GENOMIC DNA]</scope>
    <source>
        <strain evidence="2">JCM 19241</strain>
    </source>
</reference>
<protein>
    <submittedName>
        <fullName evidence="1">Uncharacterized protein</fullName>
    </submittedName>
</protein>
<name>A0A0B8QBA7_9VIBR</name>
<reference evidence="1 2" key="1">
    <citation type="submission" date="2015-01" db="EMBL/GenBank/DDBJ databases">
        <title>Vibrio sp. C94 JCM 19241 whole genome shotgun sequence.</title>
        <authorList>
            <person name="Sawabe T."/>
            <person name="Meirelles P."/>
            <person name="Feng G."/>
            <person name="Sayaka M."/>
            <person name="Hattori M."/>
            <person name="Ohkuma M."/>
        </authorList>
    </citation>
    <scope>NUCLEOTIDE SEQUENCE [LARGE SCALE GENOMIC DNA]</scope>
    <source>
        <strain evidence="2">JCM 19241</strain>
    </source>
</reference>
<sequence length="56" mass="6190">MLDRYTAFLASTNLCVSDKIQAKLPFNSSVIKNFIQMPETPNCESKNTSALLVAKP</sequence>
<accession>A0A0B8QBA7</accession>
<dbReference type="Proteomes" id="UP000031666">
    <property type="component" value="Unassembled WGS sequence"/>
</dbReference>
<evidence type="ECO:0000313" key="2">
    <source>
        <dbReference type="Proteomes" id="UP000031666"/>
    </source>
</evidence>
<evidence type="ECO:0000313" key="1">
    <source>
        <dbReference type="EMBL" id="GAM74247.1"/>
    </source>
</evidence>